<feature type="domain" description="VPS37 C-terminal" evidence="8">
    <location>
        <begin position="92"/>
        <end position="178"/>
    </location>
</feature>
<name>A0AAV5ALR4_9AGAM</name>
<keyword evidence="4" id="KW-0967">Endosome</keyword>
<dbReference type="GO" id="GO:0043162">
    <property type="term" value="P:ubiquitin-dependent protein catabolic process via the multivesicular body sorting pathway"/>
    <property type="evidence" value="ECO:0007669"/>
    <property type="project" value="UniProtKB-ARBA"/>
</dbReference>
<comment type="subcellular location">
    <subcellularLocation>
        <location evidence="1">Endosome</location>
    </subcellularLocation>
</comment>
<protein>
    <recommendedName>
        <fullName evidence="8">VPS37 C-terminal domain-containing protein</fullName>
    </recommendedName>
</protein>
<keyword evidence="5 6" id="KW-0653">Protein transport</keyword>
<dbReference type="Proteomes" id="UP001050691">
    <property type="component" value="Unassembled WGS sequence"/>
</dbReference>
<dbReference type="AlphaFoldDB" id="A0AAV5ALR4"/>
<dbReference type="Gene3D" id="1.10.287.660">
    <property type="entry name" value="Helix hairpin bin"/>
    <property type="match status" value="1"/>
</dbReference>
<dbReference type="InterPro" id="IPR037202">
    <property type="entry name" value="ESCRT_assembly_dom"/>
</dbReference>
<evidence type="ECO:0000256" key="7">
    <source>
        <dbReference type="SAM" id="Coils"/>
    </source>
</evidence>
<evidence type="ECO:0000256" key="3">
    <source>
        <dbReference type="ARBA" id="ARBA00022448"/>
    </source>
</evidence>
<evidence type="ECO:0000256" key="4">
    <source>
        <dbReference type="ARBA" id="ARBA00022753"/>
    </source>
</evidence>
<accession>A0AAV5ALR4</accession>
<dbReference type="InterPro" id="IPR029012">
    <property type="entry name" value="Helix_hairpin_bin_sf"/>
</dbReference>
<dbReference type="InterPro" id="IPR009851">
    <property type="entry name" value="Mod_r"/>
</dbReference>
<proteinExistence type="inferred from homology"/>
<dbReference type="PROSITE" id="PS51314">
    <property type="entry name" value="VPS37_C"/>
    <property type="match status" value="1"/>
</dbReference>
<evidence type="ECO:0000259" key="8">
    <source>
        <dbReference type="PROSITE" id="PS51314"/>
    </source>
</evidence>
<dbReference type="PANTHER" id="PTHR13678">
    <property type="entry name" value="VACUOLAR PROTEIN SORTING-ASSOCIATED PROTEIN 37"/>
    <property type="match status" value="1"/>
</dbReference>
<dbReference type="EMBL" id="BPWL01000011">
    <property type="protein sequence ID" value="GJJ15554.1"/>
    <property type="molecule type" value="Genomic_DNA"/>
</dbReference>
<dbReference type="PANTHER" id="PTHR13678:SF2">
    <property type="entry name" value="VACUOLAR PROTEIN SORTING-ASSOCIATED PROTEIN 37A"/>
    <property type="match status" value="1"/>
</dbReference>
<keyword evidence="7" id="KW-0175">Coiled coil</keyword>
<sequence length="178" mass="20481">MSLSIPNSQLFAEYPELRALSKEDLEDLLADPQYFQAIFHSLPRVKALIQARSELGMANESIASELIACIEDQLYALRTETQQAFNEAKSLEARWKELEKEQRELYQRFSSGFLQMRLRHATSAQDDLSESVASTFIKSSSGEIPDVDSFVKEFREVRKRYHKRIIWGLGSSKVDWGD</sequence>
<evidence type="ECO:0000256" key="2">
    <source>
        <dbReference type="ARBA" id="ARBA00007617"/>
    </source>
</evidence>
<evidence type="ECO:0000313" key="9">
    <source>
        <dbReference type="EMBL" id="GJJ15554.1"/>
    </source>
</evidence>
<keyword evidence="3 6" id="KW-0813">Transport</keyword>
<evidence type="ECO:0000256" key="6">
    <source>
        <dbReference type="PROSITE-ProRule" id="PRU00646"/>
    </source>
</evidence>
<dbReference type="SUPFAM" id="SSF140111">
    <property type="entry name" value="Endosomal sorting complex assembly domain"/>
    <property type="match status" value="1"/>
</dbReference>
<organism evidence="9 10">
    <name type="scientific">Clathrus columnatus</name>
    <dbReference type="NCBI Taxonomy" id="1419009"/>
    <lineage>
        <taxon>Eukaryota</taxon>
        <taxon>Fungi</taxon>
        <taxon>Dikarya</taxon>
        <taxon>Basidiomycota</taxon>
        <taxon>Agaricomycotina</taxon>
        <taxon>Agaricomycetes</taxon>
        <taxon>Phallomycetidae</taxon>
        <taxon>Phallales</taxon>
        <taxon>Clathraceae</taxon>
        <taxon>Clathrus</taxon>
    </lineage>
</organism>
<comment type="caution">
    <text evidence="9">The sequence shown here is derived from an EMBL/GenBank/DDBJ whole genome shotgun (WGS) entry which is preliminary data.</text>
</comment>
<gene>
    <name evidence="9" type="ORF">Clacol_009832</name>
</gene>
<keyword evidence="10" id="KW-1185">Reference proteome</keyword>
<reference evidence="9" key="1">
    <citation type="submission" date="2021-10" db="EMBL/GenBank/DDBJ databases">
        <title>De novo Genome Assembly of Clathrus columnatus (Basidiomycota, Fungi) Using Illumina and Nanopore Sequence Data.</title>
        <authorList>
            <person name="Ogiso-Tanaka E."/>
            <person name="Itagaki H."/>
            <person name="Hosoya T."/>
            <person name="Hosaka K."/>
        </authorList>
    </citation>
    <scope>NUCLEOTIDE SEQUENCE</scope>
    <source>
        <strain evidence="9">MO-923</strain>
    </source>
</reference>
<feature type="coiled-coil region" evidence="7">
    <location>
        <begin position="81"/>
        <end position="108"/>
    </location>
</feature>
<dbReference type="GO" id="GO:0000813">
    <property type="term" value="C:ESCRT I complex"/>
    <property type="evidence" value="ECO:0007669"/>
    <property type="project" value="UniProtKB-ARBA"/>
</dbReference>
<dbReference type="Pfam" id="PF07200">
    <property type="entry name" value="Mod_r"/>
    <property type="match status" value="1"/>
</dbReference>
<dbReference type="GO" id="GO:0006623">
    <property type="term" value="P:protein targeting to vacuole"/>
    <property type="evidence" value="ECO:0007669"/>
    <property type="project" value="TreeGrafter"/>
</dbReference>
<evidence type="ECO:0000256" key="1">
    <source>
        <dbReference type="ARBA" id="ARBA00004177"/>
    </source>
</evidence>
<evidence type="ECO:0000313" key="10">
    <source>
        <dbReference type="Proteomes" id="UP001050691"/>
    </source>
</evidence>
<comment type="similarity">
    <text evidence="2">Belongs to the VPS37 family.</text>
</comment>
<evidence type="ECO:0000256" key="5">
    <source>
        <dbReference type="ARBA" id="ARBA00022927"/>
    </source>
</evidence>
<dbReference type="GO" id="GO:0006612">
    <property type="term" value="P:protein targeting to membrane"/>
    <property type="evidence" value="ECO:0007669"/>
    <property type="project" value="TreeGrafter"/>
</dbReference>